<sequence length="118" mass="13648">VLGKIPVVNPAPGQPKYTNSLATDKFMALFYRTVDSETEEELRLNKAALVHANSQLAAYLDEHWWKYEDKFVKVHTNRFMNFGVQDTSTVEGTHAQCKRWVKSTRGDLFTLFNKLLPW</sequence>
<gene>
    <name evidence="1" type="ORF">L917_18019</name>
</gene>
<dbReference type="AlphaFoldDB" id="W2KBF9"/>
<feature type="non-terminal residue" evidence="1">
    <location>
        <position position="1"/>
    </location>
</feature>
<dbReference type="Proteomes" id="UP000054423">
    <property type="component" value="Unassembled WGS sequence"/>
</dbReference>
<dbReference type="OrthoDB" id="122390at2759"/>
<organism evidence="1">
    <name type="scientific">Phytophthora nicotianae</name>
    <name type="common">Potato buckeye rot agent</name>
    <name type="synonym">Phytophthora parasitica</name>
    <dbReference type="NCBI Taxonomy" id="4792"/>
    <lineage>
        <taxon>Eukaryota</taxon>
        <taxon>Sar</taxon>
        <taxon>Stramenopiles</taxon>
        <taxon>Oomycota</taxon>
        <taxon>Peronosporomycetes</taxon>
        <taxon>Peronosporales</taxon>
        <taxon>Peronosporaceae</taxon>
        <taxon>Phytophthora</taxon>
    </lineage>
</organism>
<evidence type="ECO:0000313" key="1">
    <source>
        <dbReference type="EMBL" id="ETL81705.1"/>
    </source>
</evidence>
<proteinExistence type="predicted"/>
<name>W2KBF9_PHYNI</name>
<dbReference type="EMBL" id="KI682473">
    <property type="protein sequence ID" value="ETL81705.1"/>
    <property type="molecule type" value="Genomic_DNA"/>
</dbReference>
<reference evidence="1" key="1">
    <citation type="submission" date="2013-11" db="EMBL/GenBank/DDBJ databases">
        <title>The Genome Sequence of Phytophthora parasitica CHvinca01.</title>
        <authorList>
            <consortium name="The Broad Institute Genomics Platform"/>
            <person name="Russ C."/>
            <person name="Tyler B."/>
            <person name="Panabieres F."/>
            <person name="Shan W."/>
            <person name="Tripathy S."/>
            <person name="Grunwald N."/>
            <person name="Machado M."/>
            <person name="Johnson C.S."/>
            <person name="Arredondo F."/>
            <person name="Hong C."/>
            <person name="Coffey M."/>
            <person name="Young S.K."/>
            <person name="Zeng Q."/>
            <person name="Gargeya S."/>
            <person name="Fitzgerald M."/>
            <person name="Abouelleil A."/>
            <person name="Alvarado L."/>
            <person name="Chapman S.B."/>
            <person name="Gainer-Dewar J."/>
            <person name="Goldberg J."/>
            <person name="Griggs A."/>
            <person name="Gujja S."/>
            <person name="Hansen M."/>
            <person name="Howarth C."/>
            <person name="Imamovic A."/>
            <person name="Ireland A."/>
            <person name="Larimer J."/>
            <person name="McCowan C."/>
            <person name="Murphy C."/>
            <person name="Pearson M."/>
            <person name="Poon T.W."/>
            <person name="Priest M."/>
            <person name="Roberts A."/>
            <person name="Saif S."/>
            <person name="Shea T."/>
            <person name="Sykes S."/>
            <person name="Wortman J."/>
            <person name="Nusbaum C."/>
            <person name="Birren B."/>
        </authorList>
    </citation>
    <scope>NUCLEOTIDE SEQUENCE [LARGE SCALE GENOMIC DNA]</scope>
    <source>
        <strain evidence="1">CHvinca01</strain>
    </source>
</reference>
<dbReference type="VEuPathDB" id="FungiDB:PPTG_18434"/>
<accession>W2KBF9</accession>
<protein>
    <submittedName>
        <fullName evidence="1">Uncharacterized protein</fullName>
    </submittedName>
</protein>